<proteinExistence type="predicted"/>
<protein>
    <submittedName>
        <fullName evidence="2">Uncharacterized protein</fullName>
    </submittedName>
</protein>
<dbReference type="Proteomes" id="UP001244341">
    <property type="component" value="Chromosome 9b"/>
</dbReference>
<evidence type="ECO:0000313" key="3">
    <source>
        <dbReference type="Proteomes" id="UP001244341"/>
    </source>
</evidence>
<keyword evidence="3" id="KW-1185">Reference proteome</keyword>
<name>A0ABY8U9X5_TETOB</name>
<evidence type="ECO:0000256" key="1">
    <source>
        <dbReference type="SAM" id="MobiDB-lite"/>
    </source>
</evidence>
<sequence>MASSHPNGINDDRFEFRRKSQKVWVDRGTNDVILRLHETDIVRVRPNGNVTPSTGGWATHKTLQSMNDALRLFGMFVGSTSKFVPQGDWVVYDTDGQTFPYPNNKVNISTTIPGRGCYAYMRSKWLADEYNVLYTTTYVPAAAAAAAAAVQQPPRHVIGVPQPPHLVPAAAAAAAAQQPPPHDQSHSMHT</sequence>
<accession>A0ABY8U9X5</accession>
<organism evidence="2 3">
    <name type="scientific">Tetradesmus obliquus</name>
    <name type="common">Green alga</name>
    <name type="synonym">Acutodesmus obliquus</name>
    <dbReference type="NCBI Taxonomy" id="3088"/>
    <lineage>
        <taxon>Eukaryota</taxon>
        <taxon>Viridiplantae</taxon>
        <taxon>Chlorophyta</taxon>
        <taxon>core chlorophytes</taxon>
        <taxon>Chlorophyceae</taxon>
        <taxon>CS clade</taxon>
        <taxon>Sphaeropleales</taxon>
        <taxon>Scenedesmaceae</taxon>
        <taxon>Tetradesmus</taxon>
    </lineage>
</organism>
<evidence type="ECO:0000313" key="2">
    <source>
        <dbReference type="EMBL" id="WIA18072.1"/>
    </source>
</evidence>
<gene>
    <name evidence="2" type="ORF">OEZ85_009553</name>
</gene>
<reference evidence="2 3" key="1">
    <citation type="submission" date="2023-05" db="EMBL/GenBank/DDBJ databases">
        <title>A 100% complete, gapless, phased diploid assembly of the Scenedesmus obliquus UTEX 3031 genome.</title>
        <authorList>
            <person name="Biondi T.C."/>
            <person name="Hanschen E.R."/>
            <person name="Kwon T."/>
            <person name="Eng W."/>
            <person name="Kruse C.P.S."/>
            <person name="Koehler S.I."/>
            <person name="Kunde Y."/>
            <person name="Gleasner C.D."/>
            <person name="You Mak K.T."/>
            <person name="Polle J."/>
            <person name="Hovde B.T."/>
            <person name="Starkenburg S.R."/>
        </authorList>
    </citation>
    <scope>NUCLEOTIDE SEQUENCE [LARGE SCALE GENOMIC DNA]</scope>
    <source>
        <strain evidence="2 3">DOE0152z</strain>
    </source>
</reference>
<feature type="region of interest" description="Disordered" evidence="1">
    <location>
        <begin position="169"/>
        <end position="190"/>
    </location>
</feature>
<dbReference type="EMBL" id="CP126216">
    <property type="protein sequence ID" value="WIA18072.1"/>
    <property type="molecule type" value="Genomic_DNA"/>
</dbReference>